<evidence type="ECO:0000256" key="1">
    <source>
        <dbReference type="SAM" id="Phobius"/>
    </source>
</evidence>
<protein>
    <submittedName>
        <fullName evidence="2">Uncharacterized protein</fullName>
    </submittedName>
</protein>
<dbReference type="AlphaFoldDB" id="A0A654CGM4"/>
<organism evidence="2 3">
    <name type="scientific">Sphingobacterium multivorum</name>
    <dbReference type="NCBI Taxonomy" id="28454"/>
    <lineage>
        <taxon>Bacteria</taxon>
        <taxon>Pseudomonadati</taxon>
        <taxon>Bacteroidota</taxon>
        <taxon>Sphingobacteriia</taxon>
        <taxon>Sphingobacteriales</taxon>
        <taxon>Sphingobacteriaceae</taxon>
        <taxon>Sphingobacterium</taxon>
    </lineage>
</organism>
<reference evidence="2 3" key="1">
    <citation type="submission" date="2019-10" db="EMBL/GenBank/DDBJ databases">
        <authorList>
            <person name="Karimi E."/>
        </authorList>
    </citation>
    <scope>NUCLEOTIDE SEQUENCE [LARGE SCALE GENOMIC DNA]</scope>
    <source>
        <strain evidence="2">Sphingobacterium sp. 8BC</strain>
    </source>
</reference>
<evidence type="ECO:0000313" key="2">
    <source>
        <dbReference type="EMBL" id="VXC92305.1"/>
    </source>
</evidence>
<evidence type="ECO:0000313" key="3">
    <source>
        <dbReference type="Proteomes" id="UP000432350"/>
    </source>
</evidence>
<gene>
    <name evidence="2" type="ORF">SPHINGO8BC_50903</name>
</gene>
<name>A0A654CGM4_SPHMU</name>
<keyword evidence="1" id="KW-0812">Transmembrane</keyword>
<proteinExistence type="predicted"/>
<sequence length="70" mass="8463">MMLKQVEKLASLLVYWMGMLDINGIFVYHLVTNLIYEKFDLSSVSMEFFPGFCTTYKDKNRRSDYSYWHF</sequence>
<feature type="transmembrane region" description="Helical" evidence="1">
    <location>
        <begin position="12"/>
        <end position="31"/>
    </location>
</feature>
<keyword evidence="1" id="KW-1133">Transmembrane helix</keyword>
<keyword evidence="1" id="KW-0472">Membrane</keyword>
<dbReference type="Proteomes" id="UP000432350">
    <property type="component" value="Unassembled WGS sequence"/>
</dbReference>
<accession>A0A654CGM4</accession>
<dbReference type="EMBL" id="CABWMV010000024">
    <property type="protein sequence ID" value="VXC92305.1"/>
    <property type="molecule type" value="Genomic_DNA"/>
</dbReference>